<sequence length="114" mass="13605">MEYILNEEKLYIALSDLFVDKRIDYSYIASIAKLFPTSHVEYVLFNYVAPACYYNTVVPVPPVCWFFDTDILINKICNIKKNENDPINKAKMYLLSIFFKYKFKHEWKTLKNLL</sequence>
<accession>A0ABR7QW92</accession>
<keyword evidence="3" id="KW-1185">Reference proteome</keyword>
<dbReference type="RefSeq" id="WP_187754923.1">
    <property type="nucleotide sequence ID" value="NZ_JABURY010000008.1"/>
</dbReference>
<evidence type="ECO:0000313" key="2">
    <source>
        <dbReference type="EMBL" id="MBC9130474.1"/>
    </source>
</evidence>
<feature type="domain" description="DUF7079" evidence="1">
    <location>
        <begin position="7"/>
        <end position="112"/>
    </location>
</feature>
<proteinExistence type="predicted"/>
<dbReference type="EMBL" id="JABURY010000008">
    <property type="protein sequence ID" value="MBC9130474.1"/>
    <property type="molecule type" value="Genomic_DNA"/>
</dbReference>
<evidence type="ECO:0000259" key="1">
    <source>
        <dbReference type="Pfam" id="PF23296"/>
    </source>
</evidence>
<dbReference type="Proteomes" id="UP000651208">
    <property type="component" value="Unassembled WGS sequence"/>
</dbReference>
<dbReference type="Pfam" id="PF23296">
    <property type="entry name" value="DUF7079"/>
    <property type="match status" value="1"/>
</dbReference>
<dbReference type="InterPro" id="IPR055507">
    <property type="entry name" value="DUF7079"/>
</dbReference>
<evidence type="ECO:0000313" key="3">
    <source>
        <dbReference type="Proteomes" id="UP000651208"/>
    </source>
</evidence>
<protein>
    <recommendedName>
        <fullName evidence="1">DUF7079 domain-containing protein</fullName>
    </recommendedName>
</protein>
<gene>
    <name evidence="2" type="ORF">FcAc13_04035</name>
</gene>
<reference evidence="2 3" key="1">
    <citation type="submission" date="2020-06" db="EMBL/GenBank/DDBJ databases">
        <title>Frischella cerana isolated from Apis cerana gut homogenate.</title>
        <authorList>
            <person name="Wolter L.A."/>
            <person name="Suenami S."/>
            <person name="Miyazaki R."/>
        </authorList>
    </citation>
    <scope>NUCLEOTIDE SEQUENCE [LARGE SCALE GENOMIC DNA]</scope>
    <source>
        <strain evidence="2 3">Ac13</strain>
    </source>
</reference>
<comment type="caution">
    <text evidence="2">The sequence shown here is derived from an EMBL/GenBank/DDBJ whole genome shotgun (WGS) entry which is preliminary data.</text>
</comment>
<name>A0ABR7QW92_9GAMM</name>
<organism evidence="2 3">
    <name type="scientific">Frischella japonica</name>
    <dbReference type="NCBI Taxonomy" id="2741544"/>
    <lineage>
        <taxon>Bacteria</taxon>
        <taxon>Pseudomonadati</taxon>
        <taxon>Pseudomonadota</taxon>
        <taxon>Gammaproteobacteria</taxon>
        <taxon>Orbales</taxon>
        <taxon>Orbaceae</taxon>
        <taxon>Frischella</taxon>
    </lineage>
</organism>